<dbReference type="PANTHER" id="PTHR46825:SF15">
    <property type="entry name" value="BETA-LACTAMASE-RELATED DOMAIN-CONTAINING PROTEIN"/>
    <property type="match status" value="1"/>
</dbReference>
<proteinExistence type="predicted"/>
<evidence type="ECO:0000259" key="2">
    <source>
        <dbReference type="Pfam" id="PF00144"/>
    </source>
</evidence>
<dbReference type="InterPro" id="IPR050491">
    <property type="entry name" value="AmpC-like"/>
</dbReference>
<dbReference type="InterPro" id="IPR012338">
    <property type="entry name" value="Beta-lactam/transpept-like"/>
</dbReference>
<keyword evidence="1" id="KW-0732">Signal</keyword>
<dbReference type="SUPFAM" id="SSF56601">
    <property type="entry name" value="beta-lactamase/transpeptidase-like"/>
    <property type="match status" value="1"/>
</dbReference>
<comment type="caution">
    <text evidence="3">The sequence shown here is derived from an EMBL/GenBank/DDBJ whole genome shotgun (WGS) entry which is preliminary data.</text>
</comment>
<keyword evidence="4" id="KW-1185">Reference proteome</keyword>
<evidence type="ECO:0000256" key="1">
    <source>
        <dbReference type="SAM" id="SignalP"/>
    </source>
</evidence>
<sequence>MEKPHLIGLGAFVLLATAALATHSAEPKRAAAAHTIPNSHVRLASLSTEARKDVDYASLDRRLQALVEKPAMVGLAVGVVENGRITFLKGYGETREGSGEQVTPETVFRWASVSKGVAATMVAKLAEQGKVNLNGPVGTYVPTLKLPAGAEKTATVGDMLSHRLGLYRNAYDNKLEEGQDPHFLRQTLAQLNLICPPGTCWSYQNVAYDGASELVEHVTRQNYEHAVKQMLFDPIGMTNASVSMNGLTGSKSWAAPHGAGRRPLELTDAYYRVPAAGGVNSNIKDMSLWMLAQMGEMPDVLSPRVLNTIHASLVKTPGERGRMRKFLERLGEADYGYGWRSYDYAGHHIIGHRGGVNGYRSLILFDPQKKSGVVALWNSNTSQPGGLEFEVMDMIYDLPFRDWLELDGKGRANTNAIARADADEEVSRVTAGRIRGAANAAEA</sequence>
<accession>A0ABS9VMM5</accession>
<gene>
    <name evidence="3" type="ORF">LZ016_06700</name>
</gene>
<dbReference type="PANTHER" id="PTHR46825">
    <property type="entry name" value="D-ALANYL-D-ALANINE-CARBOXYPEPTIDASE/ENDOPEPTIDASE AMPH"/>
    <property type="match status" value="1"/>
</dbReference>
<dbReference type="RefSeq" id="WP_241446629.1">
    <property type="nucleotide sequence ID" value="NZ_JAKZHW010000001.1"/>
</dbReference>
<reference evidence="3 4" key="1">
    <citation type="submission" date="2022-03" db="EMBL/GenBank/DDBJ databases">
        <authorList>
            <person name="Jo J.-H."/>
            <person name="Im W.-T."/>
        </authorList>
    </citation>
    <scope>NUCLEOTIDE SEQUENCE [LARGE SCALE GENOMIC DNA]</scope>
    <source>
        <strain evidence="3 4">SM33</strain>
    </source>
</reference>
<dbReference type="InterPro" id="IPR001466">
    <property type="entry name" value="Beta-lactam-related"/>
</dbReference>
<dbReference type="EMBL" id="JAKZHW010000001">
    <property type="protein sequence ID" value="MCH8615789.1"/>
    <property type="molecule type" value="Genomic_DNA"/>
</dbReference>
<feature type="signal peptide" evidence="1">
    <location>
        <begin position="1"/>
        <end position="21"/>
    </location>
</feature>
<dbReference type="Pfam" id="PF00144">
    <property type="entry name" value="Beta-lactamase"/>
    <property type="match status" value="1"/>
</dbReference>
<feature type="domain" description="Beta-lactamase-related" evidence="2">
    <location>
        <begin position="59"/>
        <end position="383"/>
    </location>
</feature>
<dbReference type="Proteomes" id="UP001203058">
    <property type="component" value="Unassembled WGS sequence"/>
</dbReference>
<name>A0ABS9VMM5_9SPHN</name>
<dbReference type="Gene3D" id="3.40.710.10">
    <property type="entry name" value="DD-peptidase/beta-lactamase superfamily"/>
    <property type="match status" value="1"/>
</dbReference>
<evidence type="ECO:0000313" key="4">
    <source>
        <dbReference type="Proteomes" id="UP001203058"/>
    </source>
</evidence>
<evidence type="ECO:0000313" key="3">
    <source>
        <dbReference type="EMBL" id="MCH8615789.1"/>
    </source>
</evidence>
<protein>
    <submittedName>
        <fullName evidence="3">Beta-lactamase family protein</fullName>
    </submittedName>
</protein>
<feature type="chain" id="PRO_5045094849" evidence="1">
    <location>
        <begin position="22"/>
        <end position="443"/>
    </location>
</feature>
<organism evidence="3 4">
    <name type="scientific">Sphingomonas telluris</name>
    <dbReference type="NCBI Taxonomy" id="2907998"/>
    <lineage>
        <taxon>Bacteria</taxon>
        <taxon>Pseudomonadati</taxon>
        <taxon>Pseudomonadota</taxon>
        <taxon>Alphaproteobacteria</taxon>
        <taxon>Sphingomonadales</taxon>
        <taxon>Sphingomonadaceae</taxon>
        <taxon>Sphingomonas</taxon>
    </lineage>
</organism>